<keyword evidence="2" id="KW-0378">Hydrolase</keyword>
<dbReference type="PANTHER" id="PTHR35531:SF1">
    <property type="entry name" value="INNER MEMBRANE PROTEIN YBCI-RELATED"/>
    <property type="match status" value="1"/>
</dbReference>
<feature type="transmembrane region" description="Helical" evidence="1">
    <location>
        <begin position="174"/>
        <end position="192"/>
    </location>
</feature>
<dbReference type="GO" id="GO:0016787">
    <property type="term" value="F:hydrolase activity"/>
    <property type="evidence" value="ECO:0007669"/>
    <property type="project" value="UniProtKB-KW"/>
</dbReference>
<accession>A0ABN3V6I1</accession>
<organism evidence="2 3">
    <name type="scientific">Saccharopolyspora taberi</name>
    <dbReference type="NCBI Taxonomy" id="60895"/>
    <lineage>
        <taxon>Bacteria</taxon>
        <taxon>Bacillati</taxon>
        <taxon>Actinomycetota</taxon>
        <taxon>Actinomycetes</taxon>
        <taxon>Pseudonocardiales</taxon>
        <taxon>Pseudonocardiaceae</taxon>
        <taxon>Saccharopolyspora</taxon>
    </lineage>
</organism>
<evidence type="ECO:0000313" key="2">
    <source>
        <dbReference type="EMBL" id="GAA2780452.1"/>
    </source>
</evidence>
<reference evidence="2 3" key="1">
    <citation type="journal article" date="2019" name="Int. J. Syst. Evol. Microbiol.">
        <title>The Global Catalogue of Microorganisms (GCM) 10K type strain sequencing project: providing services to taxonomists for standard genome sequencing and annotation.</title>
        <authorList>
            <consortium name="The Broad Institute Genomics Platform"/>
            <consortium name="The Broad Institute Genome Sequencing Center for Infectious Disease"/>
            <person name="Wu L."/>
            <person name="Ma J."/>
        </authorList>
    </citation>
    <scope>NUCLEOTIDE SEQUENCE [LARGE SCALE GENOMIC DNA]</scope>
    <source>
        <strain evidence="2 3">JCM 9383</strain>
    </source>
</reference>
<dbReference type="InterPro" id="IPR007404">
    <property type="entry name" value="YdjM-like"/>
</dbReference>
<keyword evidence="1" id="KW-1133">Transmembrane helix</keyword>
<gene>
    <name evidence="2" type="ORF">GCM10010470_12780</name>
</gene>
<protein>
    <submittedName>
        <fullName evidence="2">Metal-dependent hydrolase</fullName>
    </submittedName>
</protein>
<comment type="caution">
    <text evidence="2">The sequence shown here is derived from an EMBL/GenBank/DDBJ whole genome shotgun (WGS) entry which is preliminary data.</text>
</comment>
<keyword evidence="3" id="KW-1185">Reference proteome</keyword>
<dbReference type="Pfam" id="PF04307">
    <property type="entry name" value="YdjM"/>
    <property type="match status" value="2"/>
</dbReference>
<dbReference type="EMBL" id="BAAAUX010000006">
    <property type="protein sequence ID" value="GAA2780452.1"/>
    <property type="molecule type" value="Genomic_DNA"/>
</dbReference>
<keyword evidence="1" id="KW-0812">Transmembrane</keyword>
<name>A0ABN3V6I1_9PSEU</name>
<feature type="transmembrane region" description="Helical" evidence="1">
    <location>
        <begin position="99"/>
        <end position="117"/>
    </location>
</feature>
<feature type="transmembrane region" description="Helical" evidence="1">
    <location>
        <begin position="123"/>
        <end position="141"/>
    </location>
</feature>
<evidence type="ECO:0000313" key="3">
    <source>
        <dbReference type="Proteomes" id="UP001500979"/>
    </source>
</evidence>
<keyword evidence="1" id="KW-0472">Membrane</keyword>
<proteinExistence type="predicted"/>
<dbReference type="Proteomes" id="UP001500979">
    <property type="component" value="Unassembled WGS sequence"/>
</dbReference>
<evidence type="ECO:0000256" key="1">
    <source>
        <dbReference type="SAM" id="Phobius"/>
    </source>
</evidence>
<dbReference type="RefSeq" id="WP_344678482.1">
    <property type="nucleotide sequence ID" value="NZ_BAAAUX010000006.1"/>
</dbReference>
<feature type="transmembrane region" description="Helical" evidence="1">
    <location>
        <begin position="150"/>
        <end position="168"/>
    </location>
</feature>
<feature type="transmembrane region" description="Helical" evidence="1">
    <location>
        <begin position="232"/>
        <end position="254"/>
    </location>
</feature>
<sequence>MATGPTHAMSGLAAWAAVTTLADTHAIGQLTPKTWVVGATLSAGAALLPDIDHPKSTVASTFGAVSRGVSAAISGFSGFTYRLTRTKRDSDRDGTHRGFTHTIVFAVLAGLLTTAIVQSSAGTALAVLMFFFAGLAVRGLMHNWSSRKDAILITAASLVLTLACWAWAGDQPTNAAAFGVAVMIGCVAHFIGDAITEQGCPMLWPVPLGGKTWYPVAPPKALRMRTGGRVEMVLVGPGLTIVAVVLSSVVLYRVGAAPWLAQLDLPPEVMAWINPAPE</sequence>
<dbReference type="PANTHER" id="PTHR35531">
    <property type="entry name" value="INNER MEMBRANE PROTEIN YBCI-RELATED"/>
    <property type="match status" value="1"/>
</dbReference>